<evidence type="ECO:0000256" key="2">
    <source>
        <dbReference type="ARBA" id="ARBA00022723"/>
    </source>
</evidence>
<dbReference type="GO" id="GO:0016788">
    <property type="term" value="F:hydrolase activity, acting on ester bonds"/>
    <property type="evidence" value="ECO:0007669"/>
    <property type="project" value="InterPro"/>
</dbReference>
<evidence type="ECO:0000256" key="3">
    <source>
        <dbReference type="ARBA" id="ARBA00022801"/>
    </source>
</evidence>
<name>A0A0X1T3Z0_PSEAA</name>
<feature type="binding site" evidence="4">
    <location>
        <position position="207"/>
    </location>
    <ligand>
        <name>a divalent metal cation</name>
        <dbReference type="ChEBI" id="CHEBI:60240"/>
        <label>1</label>
    </ligand>
</feature>
<dbReference type="Gene3D" id="3.20.20.140">
    <property type="entry name" value="Metal-dependent hydrolases"/>
    <property type="match status" value="1"/>
</dbReference>
<dbReference type="RefSeq" id="WP_017132872.1">
    <property type="nucleotide sequence ID" value="NZ_CP014135.1"/>
</dbReference>
<gene>
    <name evidence="5" type="ORF">AWM79_16320</name>
</gene>
<dbReference type="FunFam" id="3.20.20.140:FF:000005">
    <property type="entry name" value="TatD family hydrolase"/>
    <property type="match status" value="1"/>
</dbReference>
<dbReference type="PROSITE" id="PS01137">
    <property type="entry name" value="TATD_1"/>
    <property type="match status" value="1"/>
</dbReference>
<keyword evidence="2 4" id="KW-0479">Metal-binding</keyword>
<dbReference type="Proteomes" id="UP000063229">
    <property type="component" value="Chromosome"/>
</dbReference>
<evidence type="ECO:0000313" key="5">
    <source>
        <dbReference type="EMBL" id="AMB86778.1"/>
    </source>
</evidence>
<dbReference type="InterPro" id="IPR018228">
    <property type="entry name" value="DNase_TatD-rel_CS"/>
</dbReference>
<dbReference type="PANTHER" id="PTHR46124">
    <property type="entry name" value="D-AMINOACYL-TRNA DEACYLASE"/>
    <property type="match status" value="1"/>
</dbReference>
<dbReference type="SUPFAM" id="SSF51556">
    <property type="entry name" value="Metallo-dependent hydrolases"/>
    <property type="match status" value="1"/>
</dbReference>
<dbReference type="GO" id="GO:0046872">
    <property type="term" value="F:metal ion binding"/>
    <property type="evidence" value="ECO:0007669"/>
    <property type="project" value="UniProtKB-KW"/>
</dbReference>
<reference evidence="5 6" key="1">
    <citation type="submission" date="2016-01" db="EMBL/GenBank/DDBJ databases">
        <authorList>
            <person name="McClelland M."/>
            <person name="Jain A."/>
            <person name="Saraogi P."/>
            <person name="Mendelson R."/>
            <person name="Westerman R."/>
            <person name="SanMiguel P."/>
            <person name="Csonka L."/>
        </authorList>
    </citation>
    <scope>NUCLEOTIDE SEQUENCE [LARGE SCALE GENOMIC DNA]</scope>
    <source>
        <strain evidence="5 6">NCPPB 2472</strain>
    </source>
</reference>
<feature type="binding site" evidence="4">
    <location>
        <position position="157"/>
    </location>
    <ligand>
        <name>a divalent metal cation</name>
        <dbReference type="ChEBI" id="CHEBI:60240"/>
        <label>2</label>
    </ligand>
</feature>
<dbReference type="CDD" id="cd01310">
    <property type="entry name" value="TatD_DNAse"/>
    <property type="match status" value="1"/>
</dbReference>
<keyword evidence="3 5" id="KW-0378">Hydrolase</keyword>
<accession>A0A0X1T3Z0</accession>
<dbReference type="GO" id="GO:0005829">
    <property type="term" value="C:cytosol"/>
    <property type="evidence" value="ECO:0007669"/>
    <property type="project" value="TreeGrafter"/>
</dbReference>
<dbReference type="InterPro" id="IPR001130">
    <property type="entry name" value="TatD-like"/>
</dbReference>
<comment type="similarity">
    <text evidence="1">Belongs to the metallo-dependent hydrolases superfamily. TatD-type hydrolase family.</text>
</comment>
<evidence type="ECO:0000256" key="1">
    <source>
        <dbReference type="ARBA" id="ARBA00009275"/>
    </source>
</evidence>
<organism evidence="5 6">
    <name type="scientific">Pseudomonas agarici</name>
    <dbReference type="NCBI Taxonomy" id="46677"/>
    <lineage>
        <taxon>Bacteria</taxon>
        <taxon>Pseudomonadati</taxon>
        <taxon>Pseudomonadota</taxon>
        <taxon>Gammaproteobacteria</taxon>
        <taxon>Pseudomonadales</taxon>
        <taxon>Pseudomonadaceae</taxon>
        <taxon>Pseudomonas</taxon>
    </lineage>
</organism>
<dbReference type="KEGG" id="pagb:AWM79_16320"/>
<keyword evidence="6" id="KW-1185">Reference proteome</keyword>
<dbReference type="InterPro" id="IPR032466">
    <property type="entry name" value="Metal_Hydrolase"/>
</dbReference>
<proteinExistence type="inferred from homology"/>
<dbReference type="AlphaFoldDB" id="A0A0X1T3Z0"/>
<feature type="binding site" evidence="4">
    <location>
        <position position="9"/>
    </location>
    <ligand>
        <name>a divalent metal cation</name>
        <dbReference type="ChEBI" id="CHEBI:60240"/>
        <label>1</label>
    </ligand>
</feature>
<evidence type="ECO:0000256" key="4">
    <source>
        <dbReference type="PIRSR" id="PIRSR005902-1"/>
    </source>
</evidence>
<sequence length="263" mass="29211">MELIDTHTHLDFADFDEDRDALLDRSRALGVGRMVVLGVYRRNWQRVWDLVLRDPQLHAAFGLHPVYLEDHRPADLDQLGDWLSLLANHPQLCAVGEFGLDYFLPQLDRERQQVLFEAQLKLAVDFNLPALLHVRRSHAATIATLKRFRPARGGIIHAFAGSREEAREYLKLGFKLGLGGAGTWPQALRLGKVIADLPLDAVVLETDSPDMAPVMYPGMRNSPEHLPAICAALAKLMAISPLALATASTANACTLFNWPLSPT</sequence>
<feature type="binding site" evidence="4">
    <location>
        <position position="133"/>
    </location>
    <ligand>
        <name>a divalent metal cation</name>
        <dbReference type="ChEBI" id="CHEBI:60240"/>
        <label>2</label>
    </ligand>
</feature>
<feature type="binding site" evidence="4">
    <location>
        <position position="7"/>
    </location>
    <ligand>
        <name>a divalent metal cation</name>
        <dbReference type="ChEBI" id="CHEBI:60240"/>
        <label>1</label>
    </ligand>
</feature>
<dbReference type="STRING" id="46677.AWM79_16320"/>
<dbReference type="OrthoDB" id="9810005at2"/>
<dbReference type="EMBL" id="CP014135">
    <property type="protein sequence ID" value="AMB86778.1"/>
    <property type="molecule type" value="Genomic_DNA"/>
</dbReference>
<dbReference type="PANTHER" id="PTHR46124:SF3">
    <property type="entry name" value="HYDROLASE"/>
    <property type="match status" value="1"/>
</dbReference>
<feature type="binding site" evidence="4">
    <location>
        <position position="97"/>
    </location>
    <ligand>
        <name>a divalent metal cation</name>
        <dbReference type="ChEBI" id="CHEBI:60240"/>
        <label>1</label>
    </ligand>
</feature>
<evidence type="ECO:0000313" key="6">
    <source>
        <dbReference type="Proteomes" id="UP000063229"/>
    </source>
</evidence>
<dbReference type="Pfam" id="PF01026">
    <property type="entry name" value="TatD_DNase"/>
    <property type="match status" value="1"/>
</dbReference>
<protein>
    <submittedName>
        <fullName evidence="5">Hydrolase TatD</fullName>
    </submittedName>
</protein>
<dbReference type="PIRSF" id="PIRSF005902">
    <property type="entry name" value="DNase_TatD"/>
    <property type="match status" value="1"/>
</dbReference>